<evidence type="ECO:0000313" key="6">
    <source>
        <dbReference type="EMBL" id="NYH93513.1"/>
    </source>
</evidence>
<comment type="similarity">
    <text evidence="1">Belongs to the NAD(P)-dependent epimerase/dehydratase family.</text>
</comment>
<organism evidence="6 7">
    <name type="scientific">Actinopolymorpha rutila</name>
    <dbReference type="NCBI Taxonomy" id="446787"/>
    <lineage>
        <taxon>Bacteria</taxon>
        <taxon>Bacillati</taxon>
        <taxon>Actinomycetota</taxon>
        <taxon>Actinomycetes</taxon>
        <taxon>Propionibacteriales</taxon>
        <taxon>Actinopolymorphaceae</taxon>
        <taxon>Actinopolymorpha</taxon>
    </lineage>
</organism>
<keyword evidence="7" id="KW-1185">Reference proteome</keyword>
<gene>
    <name evidence="6" type="ORF">F4554_006151</name>
</gene>
<evidence type="ECO:0000256" key="4">
    <source>
        <dbReference type="SAM" id="MobiDB-lite"/>
    </source>
</evidence>
<dbReference type="InterPro" id="IPR020904">
    <property type="entry name" value="Sc_DH/Rdtase_CS"/>
</dbReference>
<dbReference type="SUPFAM" id="SSF51735">
    <property type="entry name" value="NAD(P)-binding Rossmann-fold domains"/>
    <property type="match status" value="1"/>
</dbReference>
<name>A0A852ZMK3_9ACTN</name>
<dbReference type="EMBL" id="JACBZH010000001">
    <property type="protein sequence ID" value="NYH93513.1"/>
    <property type="molecule type" value="Genomic_DNA"/>
</dbReference>
<feature type="domain" description="NAD-dependent epimerase/dehydratase" evidence="5">
    <location>
        <begin position="24"/>
        <end position="201"/>
    </location>
</feature>
<dbReference type="PANTHER" id="PTHR43103">
    <property type="entry name" value="NUCLEOSIDE-DIPHOSPHATE-SUGAR EPIMERASE"/>
    <property type="match status" value="1"/>
</dbReference>
<dbReference type="EC" id="1.1.1.203" evidence="6"/>
<feature type="region of interest" description="Disordered" evidence="4">
    <location>
        <begin position="1"/>
        <end position="22"/>
    </location>
</feature>
<dbReference type="PROSITE" id="PS00061">
    <property type="entry name" value="ADH_SHORT"/>
    <property type="match status" value="1"/>
</dbReference>
<dbReference type="Proteomes" id="UP000579605">
    <property type="component" value="Unassembled WGS sequence"/>
</dbReference>
<evidence type="ECO:0000256" key="3">
    <source>
        <dbReference type="ARBA" id="ARBA00023027"/>
    </source>
</evidence>
<protein>
    <submittedName>
        <fullName evidence="6">Uronate dehydrogenase</fullName>
        <ecNumber evidence="6">1.1.1.203</ecNumber>
    </submittedName>
</protein>
<reference evidence="6 7" key="1">
    <citation type="submission" date="2020-07" db="EMBL/GenBank/DDBJ databases">
        <title>Sequencing the genomes of 1000 actinobacteria strains.</title>
        <authorList>
            <person name="Klenk H.-P."/>
        </authorList>
    </citation>
    <scope>NUCLEOTIDE SEQUENCE [LARGE SCALE GENOMIC DNA]</scope>
    <source>
        <strain evidence="6 7">DSM 18448</strain>
    </source>
</reference>
<sequence length="293" mass="30261">MADEADDPTTPDGTGDQRMTQRRVLLTGAAGNVSRLLLPGLAGYSLRLTDRPDRAGSIPADSAGTAPVSTEAAPADPGSAEVRPGDLADPDFVAAAVAGMDTVVHLAADPSPQASWADLRGPNFDVVASVLESALAAGVRRVVLASSVHAMGAYVRRGEVPIDPAWPPSPCCLYGASKAFTEAIGRTYAYRTDLSVVCLRFGGVQPRPGSVGGLPSWIGPEDLRALVVGAVEADAAKVPFGVYHGISANTRREWDTDNATADLGYTPALDSEAFADSVNPDEERGLCAVGPLP</sequence>
<keyword evidence="2 6" id="KW-0560">Oxidoreductase</keyword>
<comment type="caution">
    <text evidence="6">The sequence shown here is derived from an EMBL/GenBank/DDBJ whole genome shotgun (WGS) entry which is preliminary data.</text>
</comment>
<dbReference type="GO" id="GO:0050388">
    <property type="term" value="F:uronate dehydrogenase activity"/>
    <property type="evidence" value="ECO:0007669"/>
    <property type="project" value="UniProtKB-EC"/>
</dbReference>
<accession>A0A852ZMK3</accession>
<dbReference type="InterPro" id="IPR001509">
    <property type="entry name" value="Epimerase_deHydtase"/>
</dbReference>
<dbReference type="AlphaFoldDB" id="A0A852ZMK3"/>
<feature type="region of interest" description="Disordered" evidence="4">
    <location>
        <begin position="53"/>
        <end position="86"/>
    </location>
</feature>
<dbReference type="RefSeq" id="WP_179791028.1">
    <property type="nucleotide sequence ID" value="NZ_BAAARR010000045.1"/>
</dbReference>
<dbReference type="Pfam" id="PF01370">
    <property type="entry name" value="Epimerase"/>
    <property type="match status" value="1"/>
</dbReference>
<evidence type="ECO:0000259" key="5">
    <source>
        <dbReference type="Pfam" id="PF01370"/>
    </source>
</evidence>
<keyword evidence="3" id="KW-0520">NAD</keyword>
<dbReference type="InterPro" id="IPR036291">
    <property type="entry name" value="NAD(P)-bd_dom_sf"/>
</dbReference>
<evidence type="ECO:0000313" key="7">
    <source>
        <dbReference type="Proteomes" id="UP000579605"/>
    </source>
</evidence>
<proteinExistence type="inferred from homology"/>
<dbReference type="Gene3D" id="3.40.50.720">
    <property type="entry name" value="NAD(P)-binding Rossmann-like Domain"/>
    <property type="match status" value="1"/>
</dbReference>
<dbReference type="PANTHER" id="PTHR43103:SF5">
    <property type="entry name" value="4-EPIMERASE, PUTATIVE (AFU_ORTHOLOGUE AFUA_7G00360)-RELATED"/>
    <property type="match status" value="1"/>
</dbReference>
<evidence type="ECO:0000256" key="2">
    <source>
        <dbReference type="ARBA" id="ARBA00023002"/>
    </source>
</evidence>
<evidence type="ECO:0000256" key="1">
    <source>
        <dbReference type="ARBA" id="ARBA00007637"/>
    </source>
</evidence>